<sequence>MADVIVNPITPGENPTPQMDQGTVRLEVTAEMARIHANSVNALKAGDIITTTTAFMRSTAVFEQLYKNDTAYASIKKYTESAYDEGLDNKGSSLNQRLISQSGVRTGCRITSKDDQVQLKLYNNLAREAPRDLNTIGSAMAMSATVYRDKLNDTTTLELRGVMHQLQDVYHALQQGARASTYPTVPYDDRTSAIVKMLSSLMRDHPHVEFCNHVASAEGLAVTWFGTGLATHDEEEDCRRILREDALGWDMFDFDVLGQQVQHAARMMIEVSLDALALTTLAKCLQSIQEQRCPQCLRASGRQINIGTPLL</sequence>
<evidence type="ECO:0000313" key="2">
    <source>
        <dbReference type="EMBL" id="KAJ3182430.1"/>
    </source>
</evidence>
<accession>A0AAD5TR50</accession>
<keyword evidence="3" id="KW-1185">Reference proteome</keyword>
<reference evidence="2" key="1">
    <citation type="submission" date="2020-05" db="EMBL/GenBank/DDBJ databases">
        <title>Phylogenomic resolution of chytrid fungi.</title>
        <authorList>
            <person name="Stajich J.E."/>
            <person name="Amses K."/>
            <person name="Simmons R."/>
            <person name="Seto K."/>
            <person name="Myers J."/>
            <person name="Bonds A."/>
            <person name="Quandt C.A."/>
            <person name="Barry K."/>
            <person name="Liu P."/>
            <person name="Grigoriev I."/>
            <person name="Longcore J.E."/>
            <person name="James T.Y."/>
        </authorList>
    </citation>
    <scope>NUCLEOTIDE SEQUENCE</scope>
    <source>
        <strain evidence="2">JEL0379</strain>
    </source>
</reference>
<name>A0AAD5TR50_9FUNG</name>
<evidence type="ECO:0000256" key="1">
    <source>
        <dbReference type="SAM" id="MobiDB-lite"/>
    </source>
</evidence>
<gene>
    <name evidence="2" type="ORF">HDU87_008594</name>
</gene>
<dbReference type="EMBL" id="JADGJQ010000009">
    <property type="protein sequence ID" value="KAJ3182430.1"/>
    <property type="molecule type" value="Genomic_DNA"/>
</dbReference>
<feature type="region of interest" description="Disordered" evidence="1">
    <location>
        <begin position="1"/>
        <end position="20"/>
    </location>
</feature>
<protein>
    <submittedName>
        <fullName evidence="2">Uncharacterized protein</fullName>
    </submittedName>
</protein>
<evidence type="ECO:0000313" key="3">
    <source>
        <dbReference type="Proteomes" id="UP001212152"/>
    </source>
</evidence>
<comment type="caution">
    <text evidence="2">The sequence shown here is derived from an EMBL/GenBank/DDBJ whole genome shotgun (WGS) entry which is preliminary data.</text>
</comment>
<proteinExistence type="predicted"/>
<organism evidence="2 3">
    <name type="scientific">Geranomyces variabilis</name>
    <dbReference type="NCBI Taxonomy" id="109894"/>
    <lineage>
        <taxon>Eukaryota</taxon>
        <taxon>Fungi</taxon>
        <taxon>Fungi incertae sedis</taxon>
        <taxon>Chytridiomycota</taxon>
        <taxon>Chytridiomycota incertae sedis</taxon>
        <taxon>Chytridiomycetes</taxon>
        <taxon>Spizellomycetales</taxon>
        <taxon>Powellomycetaceae</taxon>
        <taxon>Geranomyces</taxon>
    </lineage>
</organism>
<dbReference type="Proteomes" id="UP001212152">
    <property type="component" value="Unassembled WGS sequence"/>
</dbReference>
<dbReference type="AlphaFoldDB" id="A0AAD5TR50"/>